<organism evidence="1 2">
    <name type="scientific">Streptomyces phage Tomas</name>
    <dbReference type="NCBI Taxonomy" id="2914443"/>
    <lineage>
        <taxon>Viruses</taxon>
        <taxon>Duplodnaviria</taxon>
        <taxon>Heunggongvirae</taxon>
        <taxon>Uroviricota</taxon>
        <taxon>Caudoviricetes</taxon>
        <taxon>Stanwilliamsviridae</taxon>
        <taxon>Boydwoodruffvirinae</taxon>
        <taxon>Tomasvirus</taxon>
        <taxon>Tomasvirus tomas</taxon>
    </lineage>
</organism>
<dbReference type="EMBL" id="OL829978">
    <property type="protein sequence ID" value="UMO76389.1"/>
    <property type="molecule type" value="Genomic_DNA"/>
</dbReference>
<keyword evidence="2" id="KW-1185">Reference proteome</keyword>
<gene>
    <name evidence="1" type="primary">246</name>
    <name evidence="1" type="ORF">SEA_TOMAS_246</name>
</gene>
<evidence type="ECO:0000313" key="2">
    <source>
        <dbReference type="Proteomes" id="UP001202581"/>
    </source>
</evidence>
<dbReference type="KEGG" id="vg:77926964"/>
<name>A0AA49BV23_9CAUD</name>
<proteinExistence type="predicted"/>
<reference evidence="1" key="1">
    <citation type="submission" date="2021-12" db="EMBL/GenBank/DDBJ databases">
        <authorList>
            <person name="Khadka S."/>
            <person name="Uribe D.A."/>
            <person name="Klipsch I.N."/>
            <person name="Rene S.R."/>
            <person name="Jimenez M.L."/>
            <person name="Saini B.K."/>
            <person name="Zugasti M."/>
            <person name="Bullon R.M."/>
            <person name="Sharp C.D."/>
            <person name="Kapinga K.O."/>
            <person name="Warner C.P."/>
            <person name="Sarinana J."/>
            <person name="Jimenez A."/>
            <person name="Layton S.R."/>
            <person name="Nayek S."/>
            <person name="Hughes L.E."/>
            <person name="Garlena R.A."/>
            <person name="Russell D.A."/>
            <person name="Jacobs-Sera D."/>
            <person name="Hatfull G.F."/>
        </authorList>
    </citation>
    <scope>NUCLEOTIDE SEQUENCE</scope>
</reference>
<protein>
    <submittedName>
        <fullName evidence="1">Uncharacterized protein</fullName>
    </submittedName>
</protein>
<accession>A0AA49BV23</accession>
<dbReference type="GeneID" id="77926964"/>
<dbReference type="RefSeq" id="YP_010651328.1">
    <property type="nucleotide sequence ID" value="NC_070781.1"/>
</dbReference>
<dbReference type="Proteomes" id="UP001202581">
    <property type="component" value="Segment"/>
</dbReference>
<sequence length="77" mass="8620">MEERLSITAKGAILNNDKEAIRNLTLAIGLLASIVHDNLGDEPDPFDLNALELIDQIQESVFMYLERHGAWTNSPEK</sequence>
<evidence type="ECO:0000313" key="1">
    <source>
        <dbReference type="EMBL" id="UMO76389.1"/>
    </source>
</evidence>